<dbReference type="EMBL" id="JYNV01000116">
    <property type="protein sequence ID" value="KZM26067.1"/>
    <property type="molecule type" value="Genomic_DNA"/>
</dbReference>
<accession>A0A163J0N7</accession>
<gene>
    <name evidence="2" type="ORF">ST47_g2783</name>
</gene>
<evidence type="ECO:0000256" key="1">
    <source>
        <dbReference type="SAM" id="MobiDB-lite"/>
    </source>
</evidence>
<feature type="region of interest" description="Disordered" evidence="1">
    <location>
        <begin position="484"/>
        <end position="588"/>
    </location>
</feature>
<evidence type="ECO:0000313" key="2">
    <source>
        <dbReference type="EMBL" id="KZM26067.1"/>
    </source>
</evidence>
<feature type="region of interest" description="Disordered" evidence="1">
    <location>
        <begin position="129"/>
        <end position="196"/>
    </location>
</feature>
<sequence>MENSKSSTSVLVSKPKTGWREPLRAFDYLLKRPKGHPLKPREELREVILVETTPGVDASTVVVEDGEASAAAVSDTIMGEDDVVAGGISRPQELSRDFGWRFSTDYEYLDAPYQRNSEAAFSSLDGISEQPAEYDGDVEDEVPRQNTTARSSNVGVEKAQLDDDKLLAGEERGNDQKTPSPARQATRSTGPYSSRVCKHKAKTLREGTETIRPHPTDARKVIVTYRYTDAAGGVFVQETEMPEVAPAQASASEEPGSIIVPDVETSKVPRTKKGSPWVRVPGTSQHQWKRGDGEQQETWSVVIFFRRLNRDTHAYQDIYVNTNMLTTVNPNDKRFRTSYNKWILQFARRRDATYTQKVARVHWSVAERRALYTAINTFCHESGIHRFGFTENCKLSTAQLQVMADAVNAAPNPLRVVPRGVDAVRGQIISAHDKAQPKNKAVFDLMAKAVVLRARIAAGEAVSGAERKPRLAIALTEFPVDALPAAASSTPSDRKRKRTAPVQDSDEEPSSSGLSSPSASHVGGRGGVAEDTWMTTDEEMQPGKSEERNWPDTSEEVLSGVDEKQWAEAGEVASCPPAKKHRTVQRQN</sequence>
<feature type="compositionally biased region" description="Polar residues" evidence="1">
    <location>
        <begin position="176"/>
        <end position="192"/>
    </location>
</feature>
<reference evidence="2 3" key="1">
    <citation type="journal article" date="2016" name="Sci. Rep.">
        <title>Draft genome sequencing and secretome analysis of fungal phytopathogen Ascochyta rabiei provides insight into the necrotrophic effector repertoire.</title>
        <authorList>
            <person name="Verma S."/>
            <person name="Gazara R.K."/>
            <person name="Nizam S."/>
            <person name="Parween S."/>
            <person name="Chattopadhyay D."/>
            <person name="Verma P.K."/>
        </authorList>
    </citation>
    <scope>NUCLEOTIDE SEQUENCE [LARGE SCALE GENOMIC DNA]</scope>
    <source>
        <strain evidence="2 3">ArDII</strain>
    </source>
</reference>
<feature type="region of interest" description="Disordered" evidence="1">
    <location>
        <begin position="268"/>
        <end position="291"/>
    </location>
</feature>
<comment type="caution">
    <text evidence="2">The sequence shown here is derived from an EMBL/GenBank/DDBJ whole genome shotgun (WGS) entry which is preliminary data.</text>
</comment>
<proteinExistence type="predicted"/>
<feature type="compositionally biased region" description="Low complexity" evidence="1">
    <location>
        <begin position="510"/>
        <end position="520"/>
    </location>
</feature>
<feature type="compositionally biased region" description="Basic residues" evidence="1">
    <location>
        <begin position="578"/>
        <end position="588"/>
    </location>
</feature>
<dbReference type="AlphaFoldDB" id="A0A163J0N7"/>
<evidence type="ECO:0000313" key="3">
    <source>
        <dbReference type="Proteomes" id="UP000076837"/>
    </source>
</evidence>
<name>A0A163J0N7_DIDRA</name>
<protein>
    <submittedName>
        <fullName evidence="2">Uncharacterized protein</fullName>
    </submittedName>
</protein>
<dbReference type="Proteomes" id="UP000076837">
    <property type="component" value="Unassembled WGS sequence"/>
</dbReference>
<keyword evidence="3" id="KW-1185">Reference proteome</keyword>
<organism evidence="2 3">
    <name type="scientific">Didymella rabiei</name>
    <name type="common">Chickpea ascochyta blight fungus</name>
    <name type="synonym">Mycosphaerella rabiei</name>
    <dbReference type="NCBI Taxonomy" id="5454"/>
    <lineage>
        <taxon>Eukaryota</taxon>
        <taxon>Fungi</taxon>
        <taxon>Dikarya</taxon>
        <taxon>Ascomycota</taxon>
        <taxon>Pezizomycotina</taxon>
        <taxon>Dothideomycetes</taxon>
        <taxon>Pleosporomycetidae</taxon>
        <taxon>Pleosporales</taxon>
        <taxon>Pleosporineae</taxon>
        <taxon>Didymellaceae</taxon>
        <taxon>Ascochyta</taxon>
    </lineage>
</organism>
<feature type="compositionally biased region" description="Basic and acidic residues" evidence="1">
    <location>
        <begin position="159"/>
        <end position="175"/>
    </location>
</feature>
<feature type="compositionally biased region" description="Polar residues" evidence="1">
    <location>
        <begin position="144"/>
        <end position="154"/>
    </location>
</feature>